<name>A0A6A5S9Y5_9PLEO</name>
<evidence type="ECO:0008006" key="3">
    <source>
        <dbReference type="Google" id="ProtNLM"/>
    </source>
</evidence>
<dbReference type="GO" id="GO:0020037">
    <property type="term" value="F:heme binding"/>
    <property type="evidence" value="ECO:0007669"/>
    <property type="project" value="InterPro"/>
</dbReference>
<dbReference type="GO" id="GO:0004497">
    <property type="term" value="F:monooxygenase activity"/>
    <property type="evidence" value="ECO:0007669"/>
    <property type="project" value="InterPro"/>
</dbReference>
<keyword evidence="2" id="KW-1185">Reference proteome</keyword>
<dbReference type="GO" id="GO:0005506">
    <property type="term" value="F:iron ion binding"/>
    <property type="evidence" value="ECO:0007669"/>
    <property type="project" value="InterPro"/>
</dbReference>
<dbReference type="SUPFAM" id="SSF48264">
    <property type="entry name" value="Cytochrome P450"/>
    <property type="match status" value="1"/>
</dbReference>
<dbReference type="Proteomes" id="UP000800038">
    <property type="component" value="Unassembled WGS sequence"/>
</dbReference>
<feature type="non-terminal residue" evidence="1">
    <location>
        <position position="1"/>
    </location>
</feature>
<dbReference type="OrthoDB" id="3796526at2759"/>
<protein>
    <recommendedName>
        <fullName evidence="3">Cytochrome P450</fullName>
    </recommendedName>
</protein>
<dbReference type="InterPro" id="IPR036396">
    <property type="entry name" value="Cyt_P450_sf"/>
</dbReference>
<proteinExistence type="predicted"/>
<dbReference type="EMBL" id="ML976193">
    <property type="protein sequence ID" value="KAF1936364.1"/>
    <property type="molecule type" value="Genomic_DNA"/>
</dbReference>
<evidence type="ECO:0000313" key="2">
    <source>
        <dbReference type="Proteomes" id="UP000800038"/>
    </source>
</evidence>
<gene>
    <name evidence="1" type="ORF">EJ02DRAFT_359295</name>
</gene>
<sequence>VGWLAYNILFHPLRKYPGPLLWRSSPIPRILSRWRGSTVFDAHRLHEQYGPVVRLSPWELSYTSSDAWKGNYYLVLV</sequence>
<reference evidence="1" key="1">
    <citation type="journal article" date="2020" name="Stud. Mycol.">
        <title>101 Dothideomycetes genomes: a test case for predicting lifestyles and emergence of pathogens.</title>
        <authorList>
            <person name="Haridas S."/>
            <person name="Albert R."/>
            <person name="Binder M."/>
            <person name="Bloem J."/>
            <person name="Labutti K."/>
            <person name="Salamov A."/>
            <person name="Andreopoulos B."/>
            <person name="Baker S."/>
            <person name="Barry K."/>
            <person name="Bills G."/>
            <person name="Bluhm B."/>
            <person name="Cannon C."/>
            <person name="Castanera R."/>
            <person name="Culley D."/>
            <person name="Daum C."/>
            <person name="Ezra D."/>
            <person name="Gonzalez J."/>
            <person name="Henrissat B."/>
            <person name="Kuo A."/>
            <person name="Liang C."/>
            <person name="Lipzen A."/>
            <person name="Lutzoni F."/>
            <person name="Magnuson J."/>
            <person name="Mondo S."/>
            <person name="Nolan M."/>
            <person name="Ohm R."/>
            <person name="Pangilinan J."/>
            <person name="Park H.-J."/>
            <person name="Ramirez L."/>
            <person name="Alfaro M."/>
            <person name="Sun H."/>
            <person name="Tritt A."/>
            <person name="Yoshinaga Y."/>
            <person name="Zwiers L.-H."/>
            <person name="Turgeon B."/>
            <person name="Goodwin S."/>
            <person name="Spatafora J."/>
            <person name="Crous P."/>
            <person name="Grigoriev I."/>
        </authorList>
    </citation>
    <scope>NUCLEOTIDE SEQUENCE</scope>
    <source>
        <strain evidence="1">CBS 161.51</strain>
    </source>
</reference>
<organism evidence="1 2">
    <name type="scientific">Clathrospora elynae</name>
    <dbReference type="NCBI Taxonomy" id="706981"/>
    <lineage>
        <taxon>Eukaryota</taxon>
        <taxon>Fungi</taxon>
        <taxon>Dikarya</taxon>
        <taxon>Ascomycota</taxon>
        <taxon>Pezizomycotina</taxon>
        <taxon>Dothideomycetes</taxon>
        <taxon>Pleosporomycetidae</taxon>
        <taxon>Pleosporales</taxon>
        <taxon>Diademaceae</taxon>
        <taxon>Clathrospora</taxon>
    </lineage>
</organism>
<accession>A0A6A5S9Y5</accession>
<dbReference type="AlphaFoldDB" id="A0A6A5S9Y5"/>
<dbReference type="GO" id="GO:0016705">
    <property type="term" value="F:oxidoreductase activity, acting on paired donors, with incorporation or reduction of molecular oxygen"/>
    <property type="evidence" value="ECO:0007669"/>
    <property type="project" value="InterPro"/>
</dbReference>
<evidence type="ECO:0000313" key="1">
    <source>
        <dbReference type="EMBL" id="KAF1936364.1"/>
    </source>
</evidence>